<keyword evidence="1" id="KW-0472">Membrane</keyword>
<dbReference type="AlphaFoldDB" id="A0A7I8VDY1"/>
<dbReference type="Pfam" id="PF05050">
    <property type="entry name" value="Methyltransf_21"/>
    <property type="match status" value="1"/>
</dbReference>
<evidence type="ECO:0000259" key="2">
    <source>
        <dbReference type="Pfam" id="PF05050"/>
    </source>
</evidence>
<sequence>MKANYKIVFMLFTCIFLLIFFIADQRTTLKQRNRQNLKWSSDIIYDLENGRSTKGLVDYIRERYLQAPPTKRIGLHHTKIINIIRNQQSTFVDLLLKGKKNGIFIECGAADGLVSSKTIFFERERHWTGILMEVDPFLFKLLNKRNRNAYLINAAISLSNKSGPVIYEPRSTFAGMSLKDSRKQKRDIIEVQSFPFNKIVQATPFQRVNFLSIEQEQANVKALRSIDYTLVPIDVILVEYNYNRQTERKLDDIKKLLLDTHLYKFIGTLNKKEAIFARKDIIYKIPSGFRGFSA</sequence>
<dbReference type="EMBL" id="CAJFCJ010000004">
    <property type="protein sequence ID" value="CAD5113937.1"/>
    <property type="molecule type" value="Genomic_DNA"/>
</dbReference>
<dbReference type="OrthoDB" id="6352234at2759"/>
<dbReference type="Proteomes" id="UP000549394">
    <property type="component" value="Unassembled WGS sequence"/>
</dbReference>
<feature type="domain" description="Methyltransferase FkbM" evidence="2">
    <location>
        <begin position="106"/>
        <end position="256"/>
    </location>
</feature>
<dbReference type="GO" id="GO:0005789">
    <property type="term" value="C:endoplasmic reticulum membrane"/>
    <property type="evidence" value="ECO:0007669"/>
    <property type="project" value="TreeGrafter"/>
</dbReference>
<keyword evidence="4" id="KW-1185">Reference proteome</keyword>
<keyword evidence="1" id="KW-0812">Transmembrane</keyword>
<dbReference type="InterPro" id="IPR006342">
    <property type="entry name" value="FkbM_mtfrase"/>
</dbReference>
<gene>
    <name evidence="3" type="ORF">DGYR_LOCUS2841</name>
</gene>
<dbReference type="GO" id="GO:0006888">
    <property type="term" value="P:endoplasmic reticulum to Golgi vesicle-mediated transport"/>
    <property type="evidence" value="ECO:0007669"/>
    <property type="project" value="TreeGrafter"/>
</dbReference>
<organism evidence="3 4">
    <name type="scientific">Dimorphilus gyrociliatus</name>
    <dbReference type="NCBI Taxonomy" id="2664684"/>
    <lineage>
        <taxon>Eukaryota</taxon>
        <taxon>Metazoa</taxon>
        <taxon>Spiralia</taxon>
        <taxon>Lophotrochozoa</taxon>
        <taxon>Annelida</taxon>
        <taxon>Polychaeta</taxon>
        <taxon>Polychaeta incertae sedis</taxon>
        <taxon>Dinophilidae</taxon>
        <taxon>Dimorphilus</taxon>
    </lineage>
</organism>
<dbReference type="GO" id="GO:0005886">
    <property type="term" value="C:plasma membrane"/>
    <property type="evidence" value="ECO:0007669"/>
    <property type="project" value="TreeGrafter"/>
</dbReference>
<evidence type="ECO:0000256" key="1">
    <source>
        <dbReference type="SAM" id="Phobius"/>
    </source>
</evidence>
<dbReference type="SUPFAM" id="SSF53335">
    <property type="entry name" value="S-adenosyl-L-methionine-dependent methyltransferases"/>
    <property type="match status" value="1"/>
</dbReference>
<reference evidence="3 4" key="1">
    <citation type="submission" date="2020-08" db="EMBL/GenBank/DDBJ databases">
        <authorList>
            <person name="Hejnol A."/>
        </authorList>
    </citation>
    <scope>NUCLEOTIDE SEQUENCE [LARGE SCALE GENOMIC DNA]</scope>
</reference>
<evidence type="ECO:0000313" key="3">
    <source>
        <dbReference type="EMBL" id="CAD5113937.1"/>
    </source>
</evidence>
<dbReference type="GO" id="GO:0005794">
    <property type="term" value="C:Golgi apparatus"/>
    <property type="evidence" value="ECO:0007669"/>
    <property type="project" value="TreeGrafter"/>
</dbReference>
<proteinExistence type="predicted"/>
<dbReference type="InterPro" id="IPR053202">
    <property type="entry name" value="EGF_Rcpt_Signaling_Reg"/>
</dbReference>
<dbReference type="Gene3D" id="3.40.50.150">
    <property type="entry name" value="Vaccinia Virus protein VP39"/>
    <property type="match status" value="1"/>
</dbReference>
<name>A0A7I8VDY1_9ANNE</name>
<feature type="transmembrane region" description="Helical" evidence="1">
    <location>
        <begin position="7"/>
        <end position="23"/>
    </location>
</feature>
<dbReference type="PANTHER" id="PTHR34009">
    <property type="entry name" value="PROTEIN STAR"/>
    <property type="match status" value="1"/>
</dbReference>
<comment type="caution">
    <text evidence="3">The sequence shown here is derived from an EMBL/GenBank/DDBJ whole genome shotgun (WGS) entry which is preliminary data.</text>
</comment>
<dbReference type="InterPro" id="IPR029063">
    <property type="entry name" value="SAM-dependent_MTases_sf"/>
</dbReference>
<dbReference type="PANTHER" id="PTHR34009:SF2">
    <property type="entry name" value="PROTEIN STAR"/>
    <property type="match status" value="1"/>
</dbReference>
<keyword evidence="1" id="KW-1133">Transmembrane helix</keyword>
<evidence type="ECO:0000313" key="4">
    <source>
        <dbReference type="Proteomes" id="UP000549394"/>
    </source>
</evidence>
<protein>
    <recommendedName>
        <fullName evidence="2">Methyltransferase FkbM domain-containing protein</fullName>
    </recommendedName>
</protein>
<dbReference type="GO" id="GO:0031902">
    <property type="term" value="C:late endosome membrane"/>
    <property type="evidence" value="ECO:0007669"/>
    <property type="project" value="TreeGrafter"/>
</dbReference>
<accession>A0A7I8VDY1</accession>
<dbReference type="GO" id="GO:0016197">
    <property type="term" value="P:endosomal transport"/>
    <property type="evidence" value="ECO:0007669"/>
    <property type="project" value="TreeGrafter"/>
</dbReference>